<reference evidence="1" key="1">
    <citation type="journal article" date="2014" name="DNA Res.">
        <title>A complete view of the genetic diversity of the Escherichia coli O-antigen biosynthesis gene cluster.</title>
        <authorList>
            <person name="Iguchi A."/>
            <person name="Iyoda S."/>
            <person name="Kikuchi T."/>
            <person name="Ogura Y."/>
            <person name="Katsura K."/>
            <person name="Ohnishi M."/>
            <person name="Hayashi T."/>
            <person name="Thomson N.R."/>
        </authorList>
    </citation>
    <scope>NUCLEOTIDE SEQUENCE</scope>
    <source>
        <strain evidence="1">H320a</strain>
    </source>
</reference>
<dbReference type="EMBL" id="AB812044">
    <property type="protein sequence ID" value="BAQ01436.1"/>
    <property type="molecule type" value="Genomic_DNA"/>
</dbReference>
<sequence length="109" mass="12107">MLLMKNFKLDDMIKGWFVGGFSPTAFATEDCEVAVKKYKCGDKEEAHYHKLATEITVIISGTVKMLDKEWHQGDIIVLSPGEITSFEAITDAINVVVKLPGALNDKYVV</sequence>
<accession>A0A0A8J5B4</accession>
<name>A0A0A8J5B4_ECOLX</name>
<dbReference type="SUPFAM" id="SSF51182">
    <property type="entry name" value="RmlC-like cupins"/>
    <property type="match status" value="1"/>
</dbReference>
<dbReference type="AlphaFoldDB" id="A0A0A8J5B4"/>
<organism evidence="1">
    <name type="scientific">Escherichia coli</name>
    <dbReference type="NCBI Taxonomy" id="562"/>
    <lineage>
        <taxon>Bacteria</taxon>
        <taxon>Pseudomonadati</taxon>
        <taxon>Pseudomonadota</taxon>
        <taxon>Gammaproteobacteria</taxon>
        <taxon>Enterobacterales</taxon>
        <taxon>Enterobacteriaceae</taxon>
        <taxon>Escherichia</taxon>
    </lineage>
</organism>
<evidence type="ECO:0008006" key="2">
    <source>
        <dbReference type="Google" id="ProtNLM"/>
    </source>
</evidence>
<dbReference type="InterPro" id="IPR014710">
    <property type="entry name" value="RmlC-like_jellyroll"/>
</dbReference>
<dbReference type="Gene3D" id="2.60.120.10">
    <property type="entry name" value="Jelly Rolls"/>
    <property type="match status" value="1"/>
</dbReference>
<protein>
    <recommendedName>
        <fullName evidence="2">Cupin domain-containing protein</fullName>
    </recommendedName>
</protein>
<proteinExistence type="predicted"/>
<dbReference type="InterPro" id="IPR011051">
    <property type="entry name" value="RmlC_Cupin_sf"/>
</dbReference>
<dbReference type="CDD" id="cd02208">
    <property type="entry name" value="cupin_RmlC-like"/>
    <property type="match status" value="1"/>
</dbReference>
<evidence type="ECO:0000313" key="1">
    <source>
        <dbReference type="EMBL" id="BAQ01436.1"/>
    </source>
</evidence>